<dbReference type="PANTHER" id="PTHR32227">
    <property type="entry name" value="GLUCAN ENDO-1,3-BETA-GLUCOSIDASE BG1-RELATED-RELATED"/>
    <property type="match status" value="1"/>
</dbReference>
<evidence type="ECO:0000313" key="6">
    <source>
        <dbReference type="Proteomes" id="UP000594638"/>
    </source>
</evidence>
<comment type="caution">
    <text evidence="5">The sequence shown here is derived from an EMBL/GenBank/DDBJ whole genome shotgun (WGS) entry which is preliminary data.</text>
</comment>
<dbReference type="Pfam" id="PF00332">
    <property type="entry name" value="Glyco_hydro_17"/>
    <property type="match status" value="2"/>
</dbReference>
<reference evidence="5 6" key="1">
    <citation type="submission" date="2019-12" db="EMBL/GenBank/DDBJ databases">
        <authorList>
            <person name="Alioto T."/>
            <person name="Alioto T."/>
            <person name="Gomez Garrido J."/>
        </authorList>
    </citation>
    <scope>NUCLEOTIDE SEQUENCE [LARGE SCALE GENOMIC DNA]</scope>
</reference>
<dbReference type="InterPro" id="IPR044965">
    <property type="entry name" value="Glyco_hydro_17_plant"/>
</dbReference>
<evidence type="ECO:0000256" key="4">
    <source>
        <dbReference type="RuleBase" id="RU004335"/>
    </source>
</evidence>
<dbReference type="Gramene" id="OE9A057138T1">
    <property type="protein sequence ID" value="OE9A057138C1"/>
    <property type="gene ID" value="OE9A057138"/>
</dbReference>
<accession>A0A8S0VDJ1</accession>
<proteinExistence type="inferred from homology"/>
<dbReference type="SUPFAM" id="SSF51445">
    <property type="entry name" value="(Trans)glycosidases"/>
    <property type="match status" value="2"/>
</dbReference>
<name>A0A8S0VDJ1_OLEEU</name>
<dbReference type="GO" id="GO:0005975">
    <property type="term" value="P:carbohydrate metabolic process"/>
    <property type="evidence" value="ECO:0007669"/>
    <property type="project" value="InterPro"/>
</dbReference>
<evidence type="ECO:0000256" key="1">
    <source>
        <dbReference type="ARBA" id="ARBA00008773"/>
    </source>
</evidence>
<keyword evidence="3" id="KW-0326">Glycosidase</keyword>
<evidence type="ECO:0000313" key="5">
    <source>
        <dbReference type="EMBL" id="CAA3031967.1"/>
    </source>
</evidence>
<dbReference type="InterPro" id="IPR000490">
    <property type="entry name" value="Glyco_hydro_17"/>
</dbReference>
<dbReference type="OrthoDB" id="941679at2759"/>
<dbReference type="InterPro" id="IPR017853">
    <property type="entry name" value="GH"/>
</dbReference>
<evidence type="ECO:0000256" key="3">
    <source>
        <dbReference type="ARBA" id="ARBA00023295"/>
    </source>
</evidence>
<dbReference type="Proteomes" id="UP000594638">
    <property type="component" value="Unassembled WGS sequence"/>
</dbReference>
<dbReference type="GO" id="GO:0004553">
    <property type="term" value="F:hydrolase activity, hydrolyzing O-glycosyl compounds"/>
    <property type="evidence" value="ECO:0007669"/>
    <property type="project" value="InterPro"/>
</dbReference>
<evidence type="ECO:0000256" key="2">
    <source>
        <dbReference type="ARBA" id="ARBA00022801"/>
    </source>
</evidence>
<dbReference type="Gene3D" id="3.20.20.80">
    <property type="entry name" value="Glycosidases"/>
    <property type="match status" value="2"/>
</dbReference>
<dbReference type="EMBL" id="CACTIH010009509">
    <property type="protein sequence ID" value="CAA3031967.1"/>
    <property type="molecule type" value="Genomic_DNA"/>
</dbReference>
<protein>
    <submittedName>
        <fullName evidence="5">Glucan endo-1,3-beta-glucosidase 13-like</fullName>
    </submittedName>
</protein>
<keyword evidence="2" id="KW-0378">Hydrolase</keyword>
<keyword evidence="6" id="KW-1185">Reference proteome</keyword>
<gene>
    <name evidence="5" type="ORF">OLEA9_A057138</name>
</gene>
<dbReference type="AlphaFoldDB" id="A0A8S0VDJ1"/>
<comment type="similarity">
    <text evidence="1 4">Belongs to the glycosyl hydrolase 17 family.</text>
</comment>
<organism evidence="5 6">
    <name type="scientific">Olea europaea subsp. europaea</name>
    <dbReference type="NCBI Taxonomy" id="158383"/>
    <lineage>
        <taxon>Eukaryota</taxon>
        <taxon>Viridiplantae</taxon>
        <taxon>Streptophyta</taxon>
        <taxon>Embryophyta</taxon>
        <taxon>Tracheophyta</taxon>
        <taxon>Spermatophyta</taxon>
        <taxon>Magnoliopsida</taxon>
        <taxon>eudicotyledons</taxon>
        <taxon>Gunneridae</taxon>
        <taxon>Pentapetalae</taxon>
        <taxon>asterids</taxon>
        <taxon>lamiids</taxon>
        <taxon>Lamiales</taxon>
        <taxon>Oleaceae</taxon>
        <taxon>Oleeae</taxon>
        <taxon>Olea</taxon>
    </lineage>
</organism>
<sequence>MGINYGHLADDIPSPSQVVQLLKAQGITKAKVFDTDTTVLSASAFSISNISLSGFRTISFSNAASSQSFNDTWFFAAMNTIGFNDMKMVVTKIGWPSKRDRNENGAGDENAALYNENLVHRILTGGGTSLRPDEPLNVFIFALFNEN</sequence>